<gene>
    <name evidence="5" type="ORF">HMPREF0402_01012</name>
</gene>
<feature type="binding site" evidence="3">
    <location>
        <position position="361"/>
    </location>
    <ligand>
        <name>Mn(2+)</name>
        <dbReference type="ChEBI" id="CHEBI:29035"/>
        <label>2</label>
    </ligand>
</feature>
<name>H1PRG9_9FUSO</name>
<comment type="similarity">
    <text evidence="1">Belongs to the peptidase M20 family.</text>
</comment>
<evidence type="ECO:0000313" key="6">
    <source>
        <dbReference type="Proteomes" id="UP000003233"/>
    </source>
</evidence>
<feature type="binding site" evidence="3">
    <location>
        <position position="103"/>
    </location>
    <ligand>
        <name>Mn(2+)</name>
        <dbReference type="ChEBI" id="CHEBI:29035"/>
        <label>2</label>
    </ligand>
</feature>
<feature type="binding site" evidence="3">
    <location>
        <position position="101"/>
    </location>
    <ligand>
        <name>Mn(2+)</name>
        <dbReference type="ChEBI" id="CHEBI:29035"/>
        <label>2</label>
    </ligand>
</feature>
<proteinExistence type="inferred from homology"/>
<evidence type="ECO:0000313" key="5">
    <source>
        <dbReference type="EMBL" id="EHO82982.1"/>
    </source>
</evidence>
<dbReference type="SUPFAM" id="SSF55031">
    <property type="entry name" value="Bacterial exopeptidase dimerisation domain"/>
    <property type="match status" value="1"/>
</dbReference>
<dbReference type="GO" id="GO:0016787">
    <property type="term" value="F:hydrolase activity"/>
    <property type="evidence" value="ECO:0007669"/>
    <property type="project" value="UniProtKB-KW"/>
</dbReference>
<dbReference type="Pfam" id="PF07687">
    <property type="entry name" value="M20_dimer"/>
    <property type="match status" value="1"/>
</dbReference>
<evidence type="ECO:0000256" key="3">
    <source>
        <dbReference type="PIRSR" id="PIRSR005962-1"/>
    </source>
</evidence>
<reference evidence="5 6" key="1">
    <citation type="submission" date="2012-07" db="EMBL/GenBank/DDBJ databases">
        <title>The Genome Sequence of Fusobacterium ulcerans 12_1B.</title>
        <authorList>
            <consortium name="The Broad Institute Genome Sequencing Platform"/>
            <person name="Earl A."/>
            <person name="Ward D."/>
            <person name="Feldgarden M."/>
            <person name="Gevers D."/>
            <person name="Strauss J."/>
            <person name="Ambrose C.E."/>
            <person name="Allen-Vercoe E."/>
            <person name="Walker B."/>
            <person name="Young S.K."/>
            <person name="Zeng Q."/>
            <person name="Gargeya S."/>
            <person name="Fitzgerald M."/>
            <person name="Haas B."/>
            <person name="Abouelleil A."/>
            <person name="Alvarado L."/>
            <person name="Arachchi H.M."/>
            <person name="Berlin A.M."/>
            <person name="Chapman S.B."/>
            <person name="Goldberg J."/>
            <person name="Griggs A."/>
            <person name="Gujja S."/>
            <person name="Hansen M."/>
            <person name="Howarth C."/>
            <person name="Imamovic A."/>
            <person name="Larimer J."/>
            <person name="McCowen C."/>
            <person name="Montmayeur A."/>
            <person name="Murphy C."/>
            <person name="Neiman D."/>
            <person name="Pearson M."/>
            <person name="Priest M."/>
            <person name="Roberts A."/>
            <person name="Saif S."/>
            <person name="Shea T."/>
            <person name="Sisk P."/>
            <person name="Sykes S."/>
            <person name="Wortman J."/>
            <person name="Nusbaum C."/>
            <person name="Birren B."/>
        </authorList>
    </citation>
    <scope>NUCLEOTIDE SEQUENCE [LARGE SCALE GENOMIC DNA]</scope>
    <source>
        <strain evidence="5 6">12_1B</strain>
    </source>
</reference>
<keyword evidence="2 5" id="KW-0378">Hydrolase</keyword>
<organism evidence="5 6">
    <name type="scientific">Fusobacterium ulcerans 12-1B</name>
    <dbReference type="NCBI Taxonomy" id="457404"/>
    <lineage>
        <taxon>Bacteria</taxon>
        <taxon>Fusobacteriati</taxon>
        <taxon>Fusobacteriota</taxon>
        <taxon>Fusobacteriia</taxon>
        <taxon>Fusobacteriales</taxon>
        <taxon>Fusobacteriaceae</taxon>
        <taxon>Fusobacterium</taxon>
    </lineage>
</organism>
<feature type="binding site" evidence="3">
    <location>
        <position position="137"/>
    </location>
    <ligand>
        <name>Mn(2+)</name>
        <dbReference type="ChEBI" id="CHEBI:29035"/>
        <label>2</label>
    </ligand>
</feature>
<dbReference type="Pfam" id="PF01546">
    <property type="entry name" value="Peptidase_M20"/>
    <property type="match status" value="1"/>
</dbReference>
<comment type="cofactor">
    <cofactor evidence="3">
        <name>Mn(2+)</name>
        <dbReference type="ChEBI" id="CHEBI:29035"/>
    </cofactor>
    <text evidence="3">The Mn(2+) ion enhances activity.</text>
</comment>
<comment type="caution">
    <text evidence="5">The sequence shown here is derived from an EMBL/GenBank/DDBJ whole genome shotgun (WGS) entry which is preliminary data.</text>
</comment>
<evidence type="ECO:0000259" key="4">
    <source>
        <dbReference type="Pfam" id="PF07687"/>
    </source>
</evidence>
<dbReference type="InterPro" id="IPR002933">
    <property type="entry name" value="Peptidase_M20"/>
</dbReference>
<feature type="domain" description="Peptidase M20 dimerisation" evidence="4">
    <location>
        <begin position="184"/>
        <end position="279"/>
    </location>
</feature>
<dbReference type="AlphaFoldDB" id="H1PRG9"/>
<dbReference type="SUPFAM" id="SSF53187">
    <property type="entry name" value="Zn-dependent exopeptidases"/>
    <property type="match status" value="1"/>
</dbReference>
<dbReference type="PIRSF" id="PIRSF005962">
    <property type="entry name" value="Pept_M20D_amidohydro"/>
    <property type="match status" value="1"/>
</dbReference>
<dbReference type="InterPro" id="IPR017439">
    <property type="entry name" value="Amidohydrolase"/>
</dbReference>
<sequence length="400" mass="44735">MDIKKLAEKYDDYIIEQRRYFHQRPELSFEEKETTQALKKQLEDMEIEVTTFDDYYGLVGMIRGGKKSGKTVMLRADIDALPIEEHADVPFASTNGKMHACGHDCHMAMLLGAVKILNEIKDELDGDVKILFQSAEESCYGAKYYVEKGILDDVDAVFGMHIWGTLDAPYFNLEAGGRMASCDNFKITVKGTSAHGSAPHLGHDAIVAAASMIMNLQTFVSRMNDPLNTLVLSIGTFKGGQRFNIIPNYVEMEGTIRTYSRELRKKMEANIKAIIENVANIFGCQVELEYDAFPNPVINEHKDLNRLAHDAAVKLYGEESLTTMPKLTGSEDFAYFMDKVPGFFGFLGCANEEIGACYSNHNDKFKVDETVLHRGSALYAQFAVDFLAEKSKNEGGNKQC</sequence>
<dbReference type="InterPro" id="IPR036264">
    <property type="entry name" value="Bact_exopeptidase_dim_dom"/>
</dbReference>
<dbReference type="BioCyc" id="FSP457404-HMP:GTSQ-1014-MONOMER"/>
<dbReference type="NCBIfam" id="TIGR01891">
    <property type="entry name" value="amidohydrolases"/>
    <property type="match status" value="1"/>
</dbReference>
<keyword evidence="6" id="KW-1185">Reference proteome</keyword>
<evidence type="ECO:0000256" key="1">
    <source>
        <dbReference type="ARBA" id="ARBA00006153"/>
    </source>
</evidence>
<dbReference type="EMBL" id="AGWJ02000002">
    <property type="protein sequence ID" value="EHO82982.1"/>
    <property type="molecule type" value="Genomic_DNA"/>
</dbReference>
<dbReference type="RefSeq" id="WP_008696464.1">
    <property type="nucleotide sequence ID" value="NZ_KE161007.1"/>
</dbReference>
<dbReference type="Gene3D" id="3.40.630.10">
    <property type="entry name" value="Zn peptidases"/>
    <property type="match status" value="1"/>
</dbReference>
<dbReference type="PATRIC" id="fig|457404.5.peg.259"/>
<dbReference type="PANTHER" id="PTHR11014">
    <property type="entry name" value="PEPTIDASE M20 FAMILY MEMBER"/>
    <property type="match status" value="1"/>
</dbReference>
<dbReference type="InterPro" id="IPR011650">
    <property type="entry name" value="Peptidase_M20_dimer"/>
</dbReference>
<feature type="binding site" evidence="3">
    <location>
        <position position="161"/>
    </location>
    <ligand>
        <name>Mn(2+)</name>
        <dbReference type="ChEBI" id="CHEBI:29035"/>
        <label>2</label>
    </ligand>
</feature>
<dbReference type="GO" id="GO:0046872">
    <property type="term" value="F:metal ion binding"/>
    <property type="evidence" value="ECO:0007669"/>
    <property type="project" value="UniProtKB-KW"/>
</dbReference>
<keyword evidence="3" id="KW-0464">Manganese</keyword>
<protein>
    <submittedName>
        <fullName evidence="5">Amidohydrolase</fullName>
    </submittedName>
</protein>
<keyword evidence="3" id="KW-0479">Metal-binding</keyword>
<dbReference type="Proteomes" id="UP000003233">
    <property type="component" value="Unassembled WGS sequence"/>
</dbReference>
<dbReference type="FunFam" id="3.30.70.360:FF:000014">
    <property type="entry name" value="N-acyl-L-amino acid amidohydrolase"/>
    <property type="match status" value="1"/>
</dbReference>
<accession>H1PRG9</accession>
<dbReference type="PANTHER" id="PTHR11014:SF63">
    <property type="entry name" value="METALLOPEPTIDASE, PUTATIVE (AFU_ORTHOLOGUE AFUA_6G09600)-RELATED"/>
    <property type="match status" value="1"/>
</dbReference>
<dbReference type="HOGENOM" id="CLU_023257_0_1_0"/>
<evidence type="ECO:0000256" key="2">
    <source>
        <dbReference type="ARBA" id="ARBA00022801"/>
    </source>
</evidence>
<dbReference type="Gene3D" id="3.30.70.360">
    <property type="match status" value="1"/>
</dbReference>